<dbReference type="AlphaFoldDB" id="A0AAD3CIT9"/>
<name>A0AAD3CIT9_9STRA</name>
<evidence type="ECO:0000259" key="1">
    <source>
        <dbReference type="Pfam" id="PF14588"/>
    </source>
</evidence>
<gene>
    <name evidence="2" type="ORF">CTEN210_02384</name>
</gene>
<reference evidence="2 3" key="1">
    <citation type="journal article" date="2021" name="Sci. Rep.">
        <title>The genome of the diatom Chaetoceros tenuissimus carries an ancient integrated fragment of an extant virus.</title>
        <authorList>
            <person name="Hongo Y."/>
            <person name="Kimura K."/>
            <person name="Takaki Y."/>
            <person name="Yoshida Y."/>
            <person name="Baba S."/>
            <person name="Kobayashi G."/>
            <person name="Nagasaki K."/>
            <person name="Hano T."/>
            <person name="Tomaru Y."/>
        </authorList>
    </citation>
    <scope>NUCLEOTIDE SEQUENCE [LARGE SCALE GENOMIC DNA]</scope>
    <source>
        <strain evidence="2 3">NIES-3715</strain>
    </source>
</reference>
<dbReference type="SUPFAM" id="SSF55298">
    <property type="entry name" value="YjgF-like"/>
    <property type="match status" value="1"/>
</dbReference>
<dbReference type="CDD" id="cd02199">
    <property type="entry name" value="YjgF_YER057c_UK114_like_1"/>
    <property type="match status" value="1"/>
</dbReference>
<comment type="caution">
    <text evidence="2">The sequence shown here is derived from an EMBL/GenBank/DDBJ whole genome shotgun (WGS) entry which is preliminary data.</text>
</comment>
<dbReference type="EMBL" id="BLLK01000022">
    <property type="protein sequence ID" value="GFH45910.1"/>
    <property type="molecule type" value="Genomic_DNA"/>
</dbReference>
<dbReference type="InterPro" id="IPR035959">
    <property type="entry name" value="RutC-like_sf"/>
</dbReference>
<accession>A0AAD3CIT9</accession>
<protein>
    <submittedName>
        <fullName evidence="2">Endoribonuclease l-psp</fullName>
    </submittedName>
</protein>
<feature type="domain" description="Endoribonuclease L-PSP/chorismate mutase-like" evidence="1">
    <location>
        <begin position="6"/>
        <end position="139"/>
    </location>
</feature>
<dbReference type="Gene3D" id="3.30.1330.40">
    <property type="entry name" value="RutC-like"/>
    <property type="match status" value="1"/>
</dbReference>
<evidence type="ECO:0000313" key="3">
    <source>
        <dbReference type="Proteomes" id="UP001054902"/>
    </source>
</evidence>
<dbReference type="PANTHER" id="PTHR43760">
    <property type="entry name" value="ENDORIBONUCLEASE-RELATED"/>
    <property type="match status" value="1"/>
</dbReference>
<dbReference type="InterPro" id="IPR013813">
    <property type="entry name" value="Endoribo_LPSP/chorism_mut-like"/>
</dbReference>
<dbReference type="PANTHER" id="PTHR43760:SF1">
    <property type="entry name" value="ENDORIBONUCLEASE L-PSP_CHORISMATE MUTASE-LIKE DOMAIN-CONTAINING PROTEIN"/>
    <property type="match status" value="1"/>
</dbReference>
<evidence type="ECO:0000313" key="2">
    <source>
        <dbReference type="EMBL" id="GFH45910.1"/>
    </source>
</evidence>
<organism evidence="2 3">
    <name type="scientific">Chaetoceros tenuissimus</name>
    <dbReference type="NCBI Taxonomy" id="426638"/>
    <lineage>
        <taxon>Eukaryota</taxon>
        <taxon>Sar</taxon>
        <taxon>Stramenopiles</taxon>
        <taxon>Ochrophyta</taxon>
        <taxon>Bacillariophyta</taxon>
        <taxon>Coscinodiscophyceae</taxon>
        <taxon>Chaetocerotophycidae</taxon>
        <taxon>Chaetocerotales</taxon>
        <taxon>Chaetocerotaceae</taxon>
        <taxon>Chaetoceros</taxon>
    </lineage>
</organism>
<keyword evidence="3" id="KW-1185">Reference proteome</keyword>
<sequence length="152" mass="16205">MGKIEEKLEGMGIEIPTVTPSQGNYVSAVKMGNALHLCGHIPMTKDGLLKGKLGSTYTVEQGYESAKACAINILATLKSELGTLDRVKQVVKVVGFVACTDDFEQQPAVINGASDFFVEVFGEKGRHARSAVGTNSLPLGIATEVECIIEFE</sequence>
<dbReference type="Pfam" id="PF14588">
    <property type="entry name" value="YjgF_endoribonc"/>
    <property type="match status" value="1"/>
</dbReference>
<dbReference type="Proteomes" id="UP001054902">
    <property type="component" value="Unassembled WGS sequence"/>
</dbReference>
<proteinExistence type="predicted"/>